<organism evidence="3 4">
    <name type="scientific">Nocardioides panzhihuensis</name>
    <dbReference type="NCBI Taxonomy" id="860243"/>
    <lineage>
        <taxon>Bacteria</taxon>
        <taxon>Bacillati</taxon>
        <taxon>Actinomycetota</taxon>
        <taxon>Actinomycetes</taxon>
        <taxon>Propionibacteriales</taxon>
        <taxon>Nocardioidaceae</taxon>
        <taxon>Nocardioides</taxon>
    </lineage>
</organism>
<evidence type="ECO:0000256" key="1">
    <source>
        <dbReference type="ARBA" id="ARBA00023125"/>
    </source>
</evidence>
<evidence type="ECO:0000313" key="4">
    <source>
        <dbReference type="Proteomes" id="UP000564496"/>
    </source>
</evidence>
<dbReference type="InterPro" id="IPR050807">
    <property type="entry name" value="TransReg_Diox_bact_type"/>
</dbReference>
<dbReference type="PROSITE" id="PS50943">
    <property type="entry name" value="HTH_CROC1"/>
    <property type="match status" value="1"/>
</dbReference>
<dbReference type="SMART" id="SM00530">
    <property type="entry name" value="HTH_XRE"/>
    <property type="match status" value="1"/>
</dbReference>
<dbReference type="PANTHER" id="PTHR46797">
    <property type="entry name" value="HTH-TYPE TRANSCRIPTIONAL REGULATOR"/>
    <property type="match status" value="1"/>
</dbReference>
<keyword evidence="1" id="KW-0238">DNA-binding</keyword>
<dbReference type="InterPro" id="IPR014710">
    <property type="entry name" value="RmlC-like_jellyroll"/>
</dbReference>
<comment type="caution">
    <text evidence="3">The sequence shown here is derived from an EMBL/GenBank/DDBJ whole genome shotgun (WGS) entry which is preliminary data.</text>
</comment>
<dbReference type="GO" id="GO:0005829">
    <property type="term" value="C:cytosol"/>
    <property type="evidence" value="ECO:0007669"/>
    <property type="project" value="TreeGrafter"/>
</dbReference>
<sequence length="198" mass="21626">MATHPAIDATLSQVGVRLRQLREKKSLSLGDLSHTTGISKSTLSRLENGQRKPSLELLLPIAAAMGVPLDEIVAAPRIVDPRMPQKAQRTGGRVIVPLSRNQGEPKAYKLTIPASESAPSTRTHPGYEWLYVLTGRLRLILGDYDLTLGPGEVAEFDTQQPHWFGSTGKGDVEILSLFGGQGERAHLRARTAHLPRQE</sequence>
<protein>
    <submittedName>
        <fullName evidence="3">Transcriptional regulator with XRE-family HTH domain</fullName>
    </submittedName>
</protein>
<dbReference type="Gene3D" id="2.60.120.10">
    <property type="entry name" value="Jelly Rolls"/>
    <property type="match status" value="1"/>
</dbReference>
<keyword evidence="4" id="KW-1185">Reference proteome</keyword>
<dbReference type="GO" id="GO:0003700">
    <property type="term" value="F:DNA-binding transcription factor activity"/>
    <property type="evidence" value="ECO:0007669"/>
    <property type="project" value="TreeGrafter"/>
</dbReference>
<dbReference type="Proteomes" id="UP000564496">
    <property type="component" value="Unassembled WGS sequence"/>
</dbReference>
<dbReference type="Pfam" id="PF01381">
    <property type="entry name" value="HTH_3"/>
    <property type="match status" value="1"/>
</dbReference>
<dbReference type="CDD" id="cd00093">
    <property type="entry name" value="HTH_XRE"/>
    <property type="match status" value="1"/>
</dbReference>
<dbReference type="InterPro" id="IPR011051">
    <property type="entry name" value="RmlC_Cupin_sf"/>
</dbReference>
<dbReference type="SUPFAM" id="SSF51182">
    <property type="entry name" value="RmlC-like cupins"/>
    <property type="match status" value="1"/>
</dbReference>
<dbReference type="CDD" id="cd02209">
    <property type="entry name" value="cupin_XRE_C"/>
    <property type="match status" value="1"/>
</dbReference>
<feature type="domain" description="HTH cro/C1-type" evidence="2">
    <location>
        <begin position="18"/>
        <end position="72"/>
    </location>
</feature>
<dbReference type="RefSeq" id="WP_179660465.1">
    <property type="nucleotide sequence ID" value="NZ_JACBZR010000001.1"/>
</dbReference>
<dbReference type="SUPFAM" id="SSF47413">
    <property type="entry name" value="lambda repressor-like DNA-binding domains"/>
    <property type="match status" value="1"/>
</dbReference>
<dbReference type="InterPro" id="IPR013096">
    <property type="entry name" value="Cupin_2"/>
</dbReference>
<dbReference type="AlphaFoldDB" id="A0A7Z0DRD2"/>
<evidence type="ECO:0000259" key="2">
    <source>
        <dbReference type="PROSITE" id="PS50943"/>
    </source>
</evidence>
<dbReference type="GO" id="GO:0003677">
    <property type="term" value="F:DNA binding"/>
    <property type="evidence" value="ECO:0007669"/>
    <property type="project" value="UniProtKB-KW"/>
</dbReference>
<reference evidence="3 4" key="1">
    <citation type="submission" date="2020-07" db="EMBL/GenBank/DDBJ databases">
        <title>Sequencing the genomes of 1000 actinobacteria strains.</title>
        <authorList>
            <person name="Klenk H.-P."/>
        </authorList>
    </citation>
    <scope>NUCLEOTIDE SEQUENCE [LARGE SCALE GENOMIC DNA]</scope>
    <source>
        <strain evidence="3 4">DSM 26487</strain>
    </source>
</reference>
<dbReference type="Pfam" id="PF07883">
    <property type="entry name" value="Cupin_2"/>
    <property type="match status" value="1"/>
</dbReference>
<dbReference type="Gene3D" id="1.10.260.40">
    <property type="entry name" value="lambda repressor-like DNA-binding domains"/>
    <property type="match status" value="1"/>
</dbReference>
<proteinExistence type="predicted"/>
<evidence type="ECO:0000313" key="3">
    <source>
        <dbReference type="EMBL" id="NYI80258.1"/>
    </source>
</evidence>
<gene>
    <name evidence="3" type="ORF">BJ988_004906</name>
</gene>
<dbReference type="InterPro" id="IPR010982">
    <property type="entry name" value="Lambda_DNA-bd_dom_sf"/>
</dbReference>
<dbReference type="EMBL" id="JACBZR010000001">
    <property type="protein sequence ID" value="NYI80258.1"/>
    <property type="molecule type" value="Genomic_DNA"/>
</dbReference>
<name>A0A7Z0DRD2_9ACTN</name>
<accession>A0A7Z0DRD2</accession>
<dbReference type="PANTHER" id="PTHR46797:SF1">
    <property type="entry name" value="METHYLPHOSPHONATE SYNTHASE"/>
    <property type="match status" value="1"/>
</dbReference>
<dbReference type="InterPro" id="IPR001387">
    <property type="entry name" value="Cro/C1-type_HTH"/>
</dbReference>